<evidence type="ECO:0000313" key="2">
    <source>
        <dbReference type="Proteomes" id="UP000256328"/>
    </source>
</evidence>
<dbReference type="AlphaFoldDB" id="A0A3D8RJ59"/>
<name>A0A3D8RJ59_9HELO</name>
<keyword evidence="2" id="KW-1185">Reference proteome</keyword>
<accession>A0A3D8RJ59</accession>
<organism evidence="1 2">
    <name type="scientific">Coleophoma crateriformis</name>
    <dbReference type="NCBI Taxonomy" id="565419"/>
    <lineage>
        <taxon>Eukaryota</taxon>
        <taxon>Fungi</taxon>
        <taxon>Dikarya</taxon>
        <taxon>Ascomycota</taxon>
        <taxon>Pezizomycotina</taxon>
        <taxon>Leotiomycetes</taxon>
        <taxon>Helotiales</taxon>
        <taxon>Dermateaceae</taxon>
        <taxon>Coleophoma</taxon>
    </lineage>
</organism>
<comment type="caution">
    <text evidence="1">The sequence shown here is derived from an EMBL/GenBank/DDBJ whole genome shotgun (WGS) entry which is preliminary data.</text>
</comment>
<dbReference type="Proteomes" id="UP000256328">
    <property type="component" value="Unassembled WGS sequence"/>
</dbReference>
<sequence length="138" mass="16062">MMPMIQRRLSVALNVVKAKLEHKTGLEKALTSLKWPFNEKEIEKLIYEIRKCSSENKTQFTELIAAVEKSSSERDRQLSQLMQTFNTASIERKQQLIDVKAGIDGLHQAGDDQQRQTILDWLNPIDYITQQQDFISRR</sequence>
<dbReference type="OrthoDB" id="195446at2759"/>
<gene>
    <name evidence="1" type="ORF">BP5796_07323</name>
</gene>
<reference evidence="1 2" key="1">
    <citation type="journal article" date="2018" name="IMA Fungus">
        <title>IMA Genome-F 9: Draft genome sequence of Annulohypoxylon stygium, Aspergillus mulundensis, Berkeleyomyces basicola (syn. Thielaviopsis basicola), Ceratocystis smalleyi, two Cercospora beticola strains, Coleophoma cylindrospora, Fusarium fracticaudum, Phialophora cf. hyalina, and Morchella septimelata.</title>
        <authorList>
            <person name="Wingfield B.D."/>
            <person name="Bills G.F."/>
            <person name="Dong Y."/>
            <person name="Huang W."/>
            <person name="Nel W.J."/>
            <person name="Swalarsk-Parry B.S."/>
            <person name="Vaghefi N."/>
            <person name="Wilken P.M."/>
            <person name="An Z."/>
            <person name="de Beer Z.W."/>
            <person name="De Vos L."/>
            <person name="Chen L."/>
            <person name="Duong T.A."/>
            <person name="Gao Y."/>
            <person name="Hammerbacher A."/>
            <person name="Kikkert J.R."/>
            <person name="Li Y."/>
            <person name="Li H."/>
            <person name="Li K."/>
            <person name="Li Q."/>
            <person name="Liu X."/>
            <person name="Ma X."/>
            <person name="Naidoo K."/>
            <person name="Pethybridge S.J."/>
            <person name="Sun J."/>
            <person name="Steenkamp E.T."/>
            <person name="van der Nest M.A."/>
            <person name="van Wyk S."/>
            <person name="Wingfield M.J."/>
            <person name="Xiong C."/>
            <person name="Yue Q."/>
            <person name="Zhang X."/>
        </authorList>
    </citation>
    <scope>NUCLEOTIDE SEQUENCE [LARGE SCALE GENOMIC DNA]</scope>
    <source>
        <strain evidence="1 2">BP5796</strain>
    </source>
</reference>
<protein>
    <recommendedName>
        <fullName evidence="3">NACHT-NTPase and P-loop NTPases N-terminal domain-containing protein</fullName>
    </recommendedName>
</protein>
<evidence type="ECO:0000313" key="1">
    <source>
        <dbReference type="EMBL" id="RDW73881.1"/>
    </source>
</evidence>
<dbReference type="EMBL" id="PDLN01000010">
    <property type="protein sequence ID" value="RDW73881.1"/>
    <property type="molecule type" value="Genomic_DNA"/>
</dbReference>
<proteinExistence type="predicted"/>
<evidence type="ECO:0008006" key="3">
    <source>
        <dbReference type="Google" id="ProtNLM"/>
    </source>
</evidence>